<reference evidence="1" key="1">
    <citation type="submission" date="2020-11" db="EMBL/GenBank/DDBJ databases">
        <authorList>
            <person name="Tran Van P."/>
        </authorList>
    </citation>
    <scope>NUCLEOTIDE SEQUENCE</scope>
</reference>
<gene>
    <name evidence="1" type="ORF">TGEB3V08_LOCUS9424</name>
</gene>
<dbReference type="AlphaFoldDB" id="A0A7R9K5H1"/>
<accession>A0A7R9K5H1</accession>
<proteinExistence type="predicted"/>
<protein>
    <submittedName>
        <fullName evidence="1">Uncharacterized protein</fullName>
    </submittedName>
</protein>
<organism evidence="1">
    <name type="scientific">Timema genevievae</name>
    <name type="common">Walking stick</name>
    <dbReference type="NCBI Taxonomy" id="629358"/>
    <lineage>
        <taxon>Eukaryota</taxon>
        <taxon>Metazoa</taxon>
        <taxon>Ecdysozoa</taxon>
        <taxon>Arthropoda</taxon>
        <taxon>Hexapoda</taxon>
        <taxon>Insecta</taxon>
        <taxon>Pterygota</taxon>
        <taxon>Neoptera</taxon>
        <taxon>Polyneoptera</taxon>
        <taxon>Phasmatodea</taxon>
        <taxon>Timematodea</taxon>
        <taxon>Timematoidea</taxon>
        <taxon>Timematidae</taxon>
        <taxon>Timema</taxon>
    </lineage>
</organism>
<dbReference type="EMBL" id="OE844345">
    <property type="protein sequence ID" value="CAD7605155.1"/>
    <property type="molecule type" value="Genomic_DNA"/>
</dbReference>
<name>A0A7R9K5H1_TIMGE</name>
<sequence length="133" mass="15390">MGRSGFNPGQDLLDELSKIKPSIPSDLGVVLDHLTRKEFLTNENPSILTLLAMIFSQLHRYIHLVEYSSQENLQKIMHLLNRALICLEERFSKKLLEELIDSHILNLCHQFTDENTRVEWIVNILSTCIDCTK</sequence>
<evidence type="ECO:0000313" key="1">
    <source>
        <dbReference type="EMBL" id="CAD7605155.1"/>
    </source>
</evidence>